<dbReference type="GO" id="GO:0004497">
    <property type="term" value="F:monooxygenase activity"/>
    <property type="evidence" value="ECO:0007669"/>
    <property type="project" value="UniProtKB-KW"/>
</dbReference>
<evidence type="ECO:0000256" key="6">
    <source>
        <dbReference type="ARBA" id="ARBA00023033"/>
    </source>
</evidence>
<dbReference type="InterPro" id="IPR036396">
    <property type="entry name" value="Cyt_P450_sf"/>
</dbReference>
<sequence length="384" mass="42498">MLHMDDAFVTDPYPVLARLLDDEPVCRAAAPDGTAVWLVTRYADVRAALTDPRLSLDNRWSADQVDSSLPPVLQGHLLNMDSPAHTRIRRLVTSAFTARRVEGLRERMRVGAERLLDRLPPDAADLVDGLAMPLPLLVIGDLLGIPADDRDHFRDWTNTLVAPDPEAAQRSRRAMAEMHAYLVELVERKRAEPRSDVLTALITADGLSRDELVALVFLLLFGGYDTTASGIGTALLALLRHPRHAARVRDGSLPMSAVAEEALRWVTPFSHAVRRFAVEDIRIDGVEIPAGSRVWLSLAAANRDPRQFPDPDDFDPDRGQGGHLAFGHGVHFCVGAALARLQIRLAATALLHRFPHARLVDPDAAPLWRVSFRTRGLRELRVHL</sequence>
<keyword evidence="4 7" id="KW-0560">Oxidoreductase</keyword>
<gene>
    <name evidence="8" type="ORF">CLV40_12580</name>
</gene>
<accession>A0A2S6GET2</accession>
<dbReference type="InterPro" id="IPR002397">
    <property type="entry name" value="Cyt_P450_B"/>
</dbReference>
<dbReference type="GO" id="GO:0020037">
    <property type="term" value="F:heme binding"/>
    <property type="evidence" value="ECO:0007669"/>
    <property type="project" value="InterPro"/>
</dbReference>
<dbReference type="EMBL" id="PTIX01000025">
    <property type="protein sequence ID" value="PPK63745.1"/>
    <property type="molecule type" value="Genomic_DNA"/>
</dbReference>
<evidence type="ECO:0000313" key="8">
    <source>
        <dbReference type="EMBL" id="PPK63745.1"/>
    </source>
</evidence>
<evidence type="ECO:0000256" key="3">
    <source>
        <dbReference type="ARBA" id="ARBA00022723"/>
    </source>
</evidence>
<reference evidence="8 9" key="1">
    <citation type="submission" date="2018-02" db="EMBL/GenBank/DDBJ databases">
        <title>Genomic Encyclopedia of Archaeal and Bacterial Type Strains, Phase II (KMG-II): from individual species to whole genera.</title>
        <authorList>
            <person name="Goeker M."/>
        </authorList>
    </citation>
    <scope>NUCLEOTIDE SEQUENCE [LARGE SCALE GENOMIC DNA]</scope>
    <source>
        <strain evidence="8 9">YU 961-1</strain>
    </source>
</reference>
<protein>
    <recommendedName>
        <fullName evidence="10">Cytochrome P450</fullName>
    </recommendedName>
</protein>
<evidence type="ECO:0000256" key="2">
    <source>
        <dbReference type="ARBA" id="ARBA00022617"/>
    </source>
</evidence>
<dbReference type="InterPro" id="IPR001128">
    <property type="entry name" value="Cyt_P450"/>
</dbReference>
<dbReference type="GO" id="GO:0005506">
    <property type="term" value="F:iron ion binding"/>
    <property type="evidence" value="ECO:0007669"/>
    <property type="project" value="InterPro"/>
</dbReference>
<evidence type="ECO:0008006" key="10">
    <source>
        <dbReference type="Google" id="ProtNLM"/>
    </source>
</evidence>
<dbReference type="Gene3D" id="1.10.630.10">
    <property type="entry name" value="Cytochrome P450"/>
    <property type="match status" value="1"/>
</dbReference>
<keyword evidence="3 7" id="KW-0479">Metal-binding</keyword>
<dbReference type="CDD" id="cd11029">
    <property type="entry name" value="CYP107-like"/>
    <property type="match status" value="1"/>
</dbReference>
<comment type="caution">
    <text evidence="8">The sequence shown here is derived from an EMBL/GenBank/DDBJ whole genome shotgun (WGS) entry which is preliminary data.</text>
</comment>
<name>A0A2S6GET2_9PSEU</name>
<dbReference type="PROSITE" id="PS00086">
    <property type="entry name" value="CYTOCHROME_P450"/>
    <property type="match status" value="1"/>
</dbReference>
<organism evidence="8 9">
    <name type="scientific">Actinokineospora auranticolor</name>
    <dbReference type="NCBI Taxonomy" id="155976"/>
    <lineage>
        <taxon>Bacteria</taxon>
        <taxon>Bacillati</taxon>
        <taxon>Actinomycetota</taxon>
        <taxon>Actinomycetes</taxon>
        <taxon>Pseudonocardiales</taxon>
        <taxon>Pseudonocardiaceae</taxon>
        <taxon>Actinokineospora</taxon>
    </lineage>
</organism>
<comment type="similarity">
    <text evidence="1 7">Belongs to the cytochrome P450 family.</text>
</comment>
<dbReference type="PANTHER" id="PTHR46696">
    <property type="entry name" value="P450, PUTATIVE (EUROFUNG)-RELATED"/>
    <property type="match status" value="1"/>
</dbReference>
<keyword evidence="9" id="KW-1185">Reference proteome</keyword>
<evidence type="ECO:0000313" key="9">
    <source>
        <dbReference type="Proteomes" id="UP000239203"/>
    </source>
</evidence>
<proteinExistence type="inferred from homology"/>
<dbReference type="PRINTS" id="PR00385">
    <property type="entry name" value="P450"/>
</dbReference>
<evidence type="ECO:0000256" key="4">
    <source>
        <dbReference type="ARBA" id="ARBA00023002"/>
    </source>
</evidence>
<dbReference type="PRINTS" id="PR00359">
    <property type="entry name" value="BP450"/>
</dbReference>
<dbReference type="Proteomes" id="UP000239203">
    <property type="component" value="Unassembled WGS sequence"/>
</dbReference>
<dbReference type="PANTHER" id="PTHR46696:SF1">
    <property type="entry name" value="CYTOCHROME P450 YJIB-RELATED"/>
    <property type="match status" value="1"/>
</dbReference>
<dbReference type="Pfam" id="PF00067">
    <property type="entry name" value="p450"/>
    <property type="match status" value="2"/>
</dbReference>
<dbReference type="GO" id="GO:0016705">
    <property type="term" value="F:oxidoreductase activity, acting on paired donors, with incorporation or reduction of molecular oxygen"/>
    <property type="evidence" value="ECO:0007669"/>
    <property type="project" value="InterPro"/>
</dbReference>
<evidence type="ECO:0000256" key="7">
    <source>
        <dbReference type="RuleBase" id="RU000461"/>
    </source>
</evidence>
<keyword evidence="6 7" id="KW-0503">Monooxygenase</keyword>
<evidence type="ECO:0000256" key="5">
    <source>
        <dbReference type="ARBA" id="ARBA00023004"/>
    </source>
</evidence>
<evidence type="ECO:0000256" key="1">
    <source>
        <dbReference type="ARBA" id="ARBA00010617"/>
    </source>
</evidence>
<dbReference type="SUPFAM" id="SSF48264">
    <property type="entry name" value="Cytochrome P450"/>
    <property type="match status" value="1"/>
</dbReference>
<dbReference type="InterPro" id="IPR017972">
    <property type="entry name" value="Cyt_P450_CS"/>
</dbReference>
<dbReference type="FunFam" id="1.10.630.10:FF:000018">
    <property type="entry name" value="Cytochrome P450 monooxygenase"/>
    <property type="match status" value="1"/>
</dbReference>
<keyword evidence="2 7" id="KW-0349">Heme</keyword>
<keyword evidence="5 7" id="KW-0408">Iron</keyword>
<dbReference type="AlphaFoldDB" id="A0A2S6GET2"/>